<dbReference type="Gene3D" id="3.90.1310.10">
    <property type="entry name" value="Penicillin-binding protein 2a (Domain 2)"/>
    <property type="match status" value="1"/>
</dbReference>
<evidence type="ECO:0000256" key="8">
    <source>
        <dbReference type="ARBA" id="ARBA00023316"/>
    </source>
</evidence>
<dbReference type="EMBL" id="JBHTIR010001065">
    <property type="protein sequence ID" value="MFD0852101.1"/>
    <property type="molecule type" value="Genomic_DNA"/>
</dbReference>
<dbReference type="Pfam" id="PF03717">
    <property type="entry name" value="PBP_dimer"/>
    <property type="match status" value="1"/>
</dbReference>
<protein>
    <submittedName>
        <fullName evidence="10">Penicillin-binding protein 2</fullName>
    </submittedName>
</protein>
<dbReference type="PANTHER" id="PTHR30627">
    <property type="entry name" value="PEPTIDOGLYCAN D,D-TRANSPEPTIDASE"/>
    <property type="match status" value="1"/>
</dbReference>
<evidence type="ECO:0000256" key="2">
    <source>
        <dbReference type="ARBA" id="ARBA00004236"/>
    </source>
</evidence>
<dbReference type="Proteomes" id="UP001597083">
    <property type="component" value="Unassembled WGS sequence"/>
</dbReference>
<sequence>MILDSSGRALARNRTAMVVSVDTTTMRRQDDGGKQVLTKLAAVLGTSYDELMKRIRLCSPTVQRPCWPGSPYQPIPVDDKVDPKRAMQIMERQEEFPGVTAQVQAVREYPKPEGAGAVQAIGYLQPITEEEMDKSKDLRVTGYSAVDLVGRDGIEASYDQDLRGSPGLRKVLVDSQ</sequence>
<keyword evidence="5" id="KW-0133">Cell shape</keyword>
<feature type="non-terminal residue" evidence="10">
    <location>
        <position position="176"/>
    </location>
</feature>
<accession>A0ABW3CC82</accession>
<evidence type="ECO:0000313" key="10">
    <source>
        <dbReference type="EMBL" id="MFD0852101.1"/>
    </source>
</evidence>
<keyword evidence="7" id="KW-0472">Membrane</keyword>
<evidence type="ECO:0000256" key="5">
    <source>
        <dbReference type="ARBA" id="ARBA00022960"/>
    </source>
</evidence>
<proteinExistence type="predicted"/>
<dbReference type="SUPFAM" id="SSF56519">
    <property type="entry name" value="Penicillin binding protein dimerisation domain"/>
    <property type="match status" value="1"/>
</dbReference>
<feature type="domain" description="Penicillin-binding protein dimerisation" evidence="9">
    <location>
        <begin position="1"/>
        <end position="175"/>
    </location>
</feature>
<keyword evidence="4" id="KW-0812">Transmembrane</keyword>
<evidence type="ECO:0000256" key="4">
    <source>
        <dbReference type="ARBA" id="ARBA00022692"/>
    </source>
</evidence>
<name>A0ABW3CC82_9ACTN</name>
<keyword evidence="6" id="KW-0573">Peptidoglycan synthesis</keyword>
<dbReference type="InterPro" id="IPR005311">
    <property type="entry name" value="PBP_dimer"/>
</dbReference>
<evidence type="ECO:0000313" key="11">
    <source>
        <dbReference type="Proteomes" id="UP001597083"/>
    </source>
</evidence>
<comment type="subcellular location">
    <subcellularLocation>
        <location evidence="2">Cell membrane</location>
    </subcellularLocation>
    <subcellularLocation>
        <location evidence="1">Membrane</location>
        <topology evidence="1">Single-pass membrane protein</topology>
    </subcellularLocation>
</comment>
<evidence type="ECO:0000256" key="3">
    <source>
        <dbReference type="ARBA" id="ARBA00022475"/>
    </source>
</evidence>
<keyword evidence="8" id="KW-0961">Cell wall biogenesis/degradation</keyword>
<evidence type="ECO:0000256" key="6">
    <source>
        <dbReference type="ARBA" id="ARBA00022984"/>
    </source>
</evidence>
<dbReference type="PANTHER" id="PTHR30627:SF2">
    <property type="entry name" value="PEPTIDOGLYCAN D,D-TRANSPEPTIDASE MRDA"/>
    <property type="match status" value="1"/>
</dbReference>
<organism evidence="10 11">
    <name type="scientific">Actinomadura adrarensis</name>
    <dbReference type="NCBI Taxonomy" id="1819600"/>
    <lineage>
        <taxon>Bacteria</taxon>
        <taxon>Bacillati</taxon>
        <taxon>Actinomycetota</taxon>
        <taxon>Actinomycetes</taxon>
        <taxon>Streptosporangiales</taxon>
        <taxon>Thermomonosporaceae</taxon>
        <taxon>Actinomadura</taxon>
    </lineage>
</organism>
<keyword evidence="3" id="KW-1003">Cell membrane</keyword>
<evidence type="ECO:0000259" key="9">
    <source>
        <dbReference type="Pfam" id="PF03717"/>
    </source>
</evidence>
<gene>
    <name evidence="10" type="ORF">ACFQ07_07710</name>
</gene>
<keyword evidence="7" id="KW-1133">Transmembrane helix</keyword>
<dbReference type="InterPro" id="IPR036138">
    <property type="entry name" value="PBP_dimer_sf"/>
</dbReference>
<evidence type="ECO:0000256" key="1">
    <source>
        <dbReference type="ARBA" id="ARBA00004167"/>
    </source>
</evidence>
<comment type="caution">
    <text evidence="10">The sequence shown here is derived from an EMBL/GenBank/DDBJ whole genome shotgun (WGS) entry which is preliminary data.</text>
</comment>
<reference evidence="11" key="1">
    <citation type="journal article" date="2019" name="Int. J. Syst. Evol. Microbiol.">
        <title>The Global Catalogue of Microorganisms (GCM) 10K type strain sequencing project: providing services to taxonomists for standard genome sequencing and annotation.</title>
        <authorList>
            <consortium name="The Broad Institute Genomics Platform"/>
            <consortium name="The Broad Institute Genome Sequencing Center for Infectious Disease"/>
            <person name="Wu L."/>
            <person name="Ma J."/>
        </authorList>
    </citation>
    <scope>NUCLEOTIDE SEQUENCE [LARGE SCALE GENOMIC DNA]</scope>
    <source>
        <strain evidence="11">JCM 31696</strain>
    </source>
</reference>
<keyword evidence="11" id="KW-1185">Reference proteome</keyword>
<evidence type="ECO:0000256" key="7">
    <source>
        <dbReference type="ARBA" id="ARBA00022989"/>
    </source>
</evidence>
<dbReference type="InterPro" id="IPR050515">
    <property type="entry name" value="Beta-lactam/transpept"/>
</dbReference>